<keyword evidence="2" id="KW-0349">Heme</keyword>
<organism evidence="3 4">
    <name type="scientific">Kibdelosporangium philippinense</name>
    <dbReference type="NCBI Taxonomy" id="211113"/>
    <lineage>
        <taxon>Bacteria</taxon>
        <taxon>Bacillati</taxon>
        <taxon>Actinomycetota</taxon>
        <taxon>Actinomycetes</taxon>
        <taxon>Pseudonocardiales</taxon>
        <taxon>Pseudonocardiaceae</taxon>
        <taxon>Kibdelosporangium</taxon>
    </lineage>
</organism>
<dbReference type="PANTHER" id="PTHR46696">
    <property type="entry name" value="P450, PUTATIVE (EUROFUNG)-RELATED"/>
    <property type="match status" value="1"/>
</dbReference>
<dbReference type="Proteomes" id="UP001521150">
    <property type="component" value="Unassembled WGS sequence"/>
</dbReference>
<dbReference type="SUPFAM" id="SSF48264">
    <property type="entry name" value="Cytochrome P450"/>
    <property type="match status" value="1"/>
</dbReference>
<keyword evidence="2" id="KW-0560">Oxidoreductase</keyword>
<evidence type="ECO:0000256" key="2">
    <source>
        <dbReference type="RuleBase" id="RU000461"/>
    </source>
</evidence>
<keyword evidence="2" id="KW-0503">Monooxygenase</keyword>
<keyword evidence="4" id="KW-1185">Reference proteome</keyword>
<dbReference type="PROSITE" id="PS00086">
    <property type="entry name" value="CYTOCHROME_P450"/>
    <property type="match status" value="1"/>
</dbReference>
<comment type="similarity">
    <text evidence="1 2">Belongs to the cytochrome P450 family.</text>
</comment>
<protein>
    <submittedName>
        <fullName evidence="3">Cytochrome P450</fullName>
    </submittedName>
</protein>
<evidence type="ECO:0000313" key="3">
    <source>
        <dbReference type="EMBL" id="MCE7003303.1"/>
    </source>
</evidence>
<dbReference type="RefSeq" id="WP_233724843.1">
    <property type="nucleotide sequence ID" value="NZ_JAJVCN010000001.1"/>
</dbReference>
<gene>
    <name evidence="3" type="ORF">LWC34_10750</name>
</gene>
<dbReference type="EMBL" id="JAJVCN010000001">
    <property type="protein sequence ID" value="MCE7003303.1"/>
    <property type="molecule type" value="Genomic_DNA"/>
</dbReference>
<dbReference type="Pfam" id="PF00067">
    <property type="entry name" value="p450"/>
    <property type="match status" value="1"/>
</dbReference>
<dbReference type="InterPro" id="IPR001128">
    <property type="entry name" value="Cyt_P450"/>
</dbReference>
<dbReference type="PANTHER" id="PTHR46696:SF1">
    <property type="entry name" value="CYTOCHROME P450 YJIB-RELATED"/>
    <property type="match status" value="1"/>
</dbReference>
<evidence type="ECO:0000256" key="1">
    <source>
        <dbReference type="ARBA" id="ARBA00010617"/>
    </source>
</evidence>
<sequence>MSEQERVWFNPFLPGFFDDPYPHYKQLATEHPVQDHPLGFWLLTRYDDVLALLRAGQSVEIRNMSGQQQDPAAVLNASMLDRDPPDHPRLRALVTKVFTRRAISALEPRITELVDGALDKMAERGSSDLVEQLAFPLPFAVISEMLGLPQIDNARIRDLSGTLVQSLEVVADEETARAIGDAAAELQALTRDLVAWKRANPADDLLTALIAAEHEGQVLNEDELVSQVVLLYVAGHETTVNLIANGTLALLRNPDQFALLRQQPDLTANAVEEFLRYDSPVQQTRRIMISPYEVGGFEIPRGAFVVACLAAANRDEKVFGPDADKLRLDRKEARHHLSFGGGPHHCLGAALARLEGQIAIGRMVQRFPDLAVDGEIELNNRINLRGLNKLPVKVHATVHG</sequence>
<dbReference type="CDD" id="cd20625">
    <property type="entry name" value="CYP164-like"/>
    <property type="match status" value="1"/>
</dbReference>
<keyword evidence="2" id="KW-0408">Iron</keyword>
<dbReference type="InterPro" id="IPR036396">
    <property type="entry name" value="Cyt_P450_sf"/>
</dbReference>
<dbReference type="Gene3D" id="1.10.630.10">
    <property type="entry name" value="Cytochrome P450"/>
    <property type="match status" value="1"/>
</dbReference>
<evidence type="ECO:0000313" key="4">
    <source>
        <dbReference type="Proteomes" id="UP001521150"/>
    </source>
</evidence>
<dbReference type="InterPro" id="IPR017972">
    <property type="entry name" value="Cyt_P450_CS"/>
</dbReference>
<reference evidence="3 4" key="1">
    <citation type="submission" date="2021-12" db="EMBL/GenBank/DDBJ databases">
        <title>Genome sequence of Kibdelosporangium philippinense ATCC 49844.</title>
        <authorList>
            <person name="Fedorov E.A."/>
            <person name="Omeragic M."/>
            <person name="Shalygina K.F."/>
            <person name="Maclea K.S."/>
        </authorList>
    </citation>
    <scope>NUCLEOTIDE SEQUENCE [LARGE SCALE GENOMIC DNA]</scope>
    <source>
        <strain evidence="3 4">ATCC 49844</strain>
    </source>
</reference>
<dbReference type="InterPro" id="IPR002397">
    <property type="entry name" value="Cyt_P450_B"/>
</dbReference>
<proteinExistence type="inferred from homology"/>
<name>A0ABS8Z9T6_9PSEU</name>
<keyword evidence="2" id="KW-0479">Metal-binding</keyword>
<dbReference type="PRINTS" id="PR00359">
    <property type="entry name" value="BP450"/>
</dbReference>
<comment type="caution">
    <text evidence="3">The sequence shown here is derived from an EMBL/GenBank/DDBJ whole genome shotgun (WGS) entry which is preliminary data.</text>
</comment>
<accession>A0ABS8Z9T6</accession>